<dbReference type="RefSeq" id="WP_106454106.1">
    <property type="nucleotide sequence ID" value="NZ_PXYH01000018.1"/>
</dbReference>
<feature type="transmembrane region" description="Helical" evidence="1">
    <location>
        <begin position="18"/>
        <end position="35"/>
    </location>
</feature>
<dbReference type="EMBL" id="PXYH01000018">
    <property type="protein sequence ID" value="PSJ39338.1"/>
    <property type="molecule type" value="Genomic_DNA"/>
</dbReference>
<name>A0A2P7QMZ2_9GAMM</name>
<dbReference type="Proteomes" id="UP000242181">
    <property type="component" value="Unassembled WGS sequence"/>
</dbReference>
<dbReference type="Pfam" id="PF07254">
    <property type="entry name" value="Cpta_toxin"/>
    <property type="match status" value="1"/>
</dbReference>
<evidence type="ECO:0000313" key="2">
    <source>
        <dbReference type="EMBL" id="PSJ39338.1"/>
    </source>
</evidence>
<protein>
    <submittedName>
        <fullName evidence="2">Uncharacterized protein</fullName>
    </submittedName>
</protein>
<keyword evidence="1" id="KW-1133">Transmembrane helix</keyword>
<keyword evidence="1" id="KW-0812">Transmembrane</keyword>
<dbReference type="AlphaFoldDB" id="A0A2P7QMZ2"/>
<evidence type="ECO:0000313" key="3">
    <source>
        <dbReference type="Proteomes" id="UP000242181"/>
    </source>
</evidence>
<comment type="caution">
    <text evidence="2">The sequence shown here is derived from an EMBL/GenBank/DDBJ whole genome shotgun (WGS) entry which is preliminary data.</text>
</comment>
<organism evidence="2 3">
    <name type="scientific">Zobellella taiwanensis</name>
    <dbReference type="NCBI Taxonomy" id="347535"/>
    <lineage>
        <taxon>Bacteria</taxon>
        <taxon>Pseudomonadati</taxon>
        <taxon>Pseudomonadota</taxon>
        <taxon>Gammaproteobacteria</taxon>
        <taxon>Aeromonadales</taxon>
        <taxon>Aeromonadaceae</taxon>
        <taxon>Zobellella</taxon>
    </lineage>
</organism>
<sequence>MNAIRFAINAEPSRLHRLYLLALAAALWLPAGLLLDADRLAWFWPGWLLATGLMWRHGYRYRPQGEFNAGRLTLDGRSGRLSHHSRAGPGFLLLVLEGDPWPPFWLFQDAVPDVVYRRLAQRVLGSG</sequence>
<accession>A0A2P7QMZ2</accession>
<proteinExistence type="predicted"/>
<dbReference type="OrthoDB" id="5600241at2"/>
<keyword evidence="1" id="KW-0472">Membrane</keyword>
<reference evidence="2 3" key="1">
    <citation type="submission" date="2018-03" db="EMBL/GenBank/DDBJ databases">
        <title>The draft genome of Zobellella taiwanensis JCM 13381.</title>
        <authorList>
            <person name="Liu L."/>
            <person name="Li L."/>
            <person name="Wang T."/>
            <person name="Zhang X."/>
            <person name="Liang L."/>
        </authorList>
    </citation>
    <scope>NUCLEOTIDE SEQUENCE [LARGE SCALE GENOMIC DNA]</scope>
    <source>
        <strain evidence="2 3">JCM 13381</strain>
    </source>
</reference>
<keyword evidence="3" id="KW-1185">Reference proteome</keyword>
<evidence type="ECO:0000256" key="1">
    <source>
        <dbReference type="SAM" id="Phobius"/>
    </source>
</evidence>
<feature type="transmembrane region" description="Helical" evidence="1">
    <location>
        <begin position="41"/>
        <end position="59"/>
    </location>
</feature>
<dbReference type="InterPro" id="IPR009883">
    <property type="entry name" value="YgfX"/>
</dbReference>
<gene>
    <name evidence="2" type="ORF">C7I36_12880</name>
</gene>